<dbReference type="InterPro" id="IPR000835">
    <property type="entry name" value="HTH_MarR-typ"/>
</dbReference>
<dbReference type="PANTHER" id="PTHR33164:SF43">
    <property type="entry name" value="HTH-TYPE TRANSCRIPTIONAL REPRESSOR YETL"/>
    <property type="match status" value="1"/>
</dbReference>
<dbReference type="eggNOG" id="COG1846">
    <property type="taxonomic scope" value="Bacteria"/>
</dbReference>
<dbReference type="PROSITE" id="PS50995">
    <property type="entry name" value="HTH_MARR_2"/>
    <property type="match status" value="1"/>
</dbReference>
<name>U3ARB6_9RHOB</name>
<sequence>MTEIDEIDGGRGDMLLGIMLLYWALHERLECAEPDLSKQERLTLLRLSRPSRMGDLARRMQALPSTLTVVVDGLESRRLVQRHRDPEDRRAWLIDLTETGRARRQEMLAEADRALRDATGLPEADLDILGDLLTRIRLHIKAEGLPKGLPF</sequence>
<dbReference type="Pfam" id="PF01047">
    <property type="entry name" value="MarR"/>
    <property type="match status" value="1"/>
</dbReference>
<feature type="domain" description="HTH marR-type" evidence="1">
    <location>
        <begin position="1"/>
        <end position="138"/>
    </location>
</feature>
<dbReference type="RefSeq" id="WP_021695377.1">
    <property type="nucleotide sequence ID" value="NZ_BATB01000074.1"/>
</dbReference>
<dbReference type="InterPro" id="IPR036388">
    <property type="entry name" value="WH-like_DNA-bd_sf"/>
</dbReference>
<proteinExistence type="predicted"/>
<evidence type="ECO:0000313" key="3">
    <source>
        <dbReference type="Proteomes" id="UP000016566"/>
    </source>
</evidence>
<gene>
    <name evidence="2" type="ORF">MBELCI_3330</name>
</gene>
<dbReference type="AlphaFoldDB" id="U3ARB6"/>
<dbReference type="SUPFAM" id="SSF46785">
    <property type="entry name" value="Winged helix' DNA-binding domain"/>
    <property type="match status" value="1"/>
</dbReference>
<keyword evidence="3" id="KW-1185">Reference proteome</keyword>
<accession>U3ARB6</accession>
<dbReference type="Proteomes" id="UP000016566">
    <property type="component" value="Unassembled WGS sequence"/>
</dbReference>
<dbReference type="OrthoDB" id="582199at2"/>
<dbReference type="SMART" id="SM00347">
    <property type="entry name" value="HTH_MARR"/>
    <property type="match status" value="1"/>
</dbReference>
<dbReference type="Gene3D" id="1.10.10.10">
    <property type="entry name" value="Winged helix-like DNA-binding domain superfamily/Winged helix DNA-binding domain"/>
    <property type="match status" value="1"/>
</dbReference>
<dbReference type="GO" id="GO:0003700">
    <property type="term" value="F:DNA-binding transcription factor activity"/>
    <property type="evidence" value="ECO:0007669"/>
    <property type="project" value="InterPro"/>
</dbReference>
<dbReference type="PANTHER" id="PTHR33164">
    <property type="entry name" value="TRANSCRIPTIONAL REGULATOR, MARR FAMILY"/>
    <property type="match status" value="1"/>
</dbReference>
<evidence type="ECO:0000259" key="1">
    <source>
        <dbReference type="PROSITE" id="PS50995"/>
    </source>
</evidence>
<comment type="caution">
    <text evidence="2">The sequence shown here is derived from an EMBL/GenBank/DDBJ whole genome shotgun (WGS) entry which is preliminary data.</text>
</comment>
<dbReference type="InterPro" id="IPR039422">
    <property type="entry name" value="MarR/SlyA-like"/>
</dbReference>
<reference evidence="2" key="1">
    <citation type="journal article" date="2013" name="Genome Announc.">
        <title>Draft Genome Sequence of Loktanella cinnabarina LL-001T, Isolated from Deep-Sea Floor Sediment.</title>
        <authorList>
            <person name="Nishi S."/>
            <person name="Tsubouchi T."/>
            <person name="Takaki Y."/>
            <person name="Koyanagi R."/>
            <person name="Satoh N."/>
            <person name="Maruyama T."/>
            <person name="Hatada Y."/>
        </authorList>
    </citation>
    <scope>NUCLEOTIDE SEQUENCE [LARGE SCALE GENOMIC DNA]</scope>
    <source>
        <strain evidence="2">LL-001</strain>
    </source>
</reference>
<dbReference type="STRING" id="1337093.MBELCI_3330"/>
<protein>
    <submittedName>
        <fullName evidence="2">Transcriptional regulator, MarR family</fullName>
    </submittedName>
</protein>
<dbReference type="InterPro" id="IPR036390">
    <property type="entry name" value="WH_DNA-bd_sf"/>
</dbReference>
<organism evidence="2 3">
    <name type="scientific">Limimaricola cinnabarinus LL-001</name>
    <dbReference type="NCBI Taxonomy" id="1337093"/>
    <lineage>
        <taxon>Bacteria</taxon>
        <taxon>Pseudomonadati</taxon>
        <taxon>Pseudomonadota</taxon>
        <taxon>Alphaproteobacteria</taxon>
        <taxon>Rhodobacterales</taxon>
        <taxon>Paracoccaceae</taxon>
        <taxon>Limimaricola</taxon>
    </lineage>
</organism>
<evidence type="ECO:0000313" key="2">
    <source>
        <dbReference type="EMBL" id="GAD57278.1"/>
    </source>
</evidence>
<dbReference type="GO" id="GO:0006950">
    <property type="term" value="P:response to stress"/>
    <property type="evidence" value="ECO:0007669"/>
    <property type="project" value="TreeGrafter"/>
</dbReference>
<dbReference type="EMBL" id="BATB01000074">
    <property type="protein sequence ID" value="GAD57278.1"/>
    <property type="molecule type" value="Genomic_DNA"/>
</dbReference>